<gene>
    <name evidence="3" type="ORF">L2740_10925</name>
</gene>
<evidence type="ECO:0000313" key="4">
    <source>
        <dbReference type="Proteomes" id="UP001139293"/>
    </source>
</evidence>
<organism evidence="3 4">
    <name type="scientific">Shewanella pneumatophori</name>
    <dbReference type="NCBI Taxonomy" id="314092"/>
    <lineage>
        <taxon>Bacteria</taxon>
        <taxon>Pseudomonadati</taxon>
        <taxon>Pseudomonadota</taxon>
        <taxon>Gammaproteobacteria</taxon>
        <taxon>Alteromonadales</taxon>
        <taxon>Shewanellaceae</taxon>
        <taxon>Shewanella</taxon>
    </lineage>
</organism>
<dbReference type="SUPFAM" id="SSF56601">
    <property type="entry name" value="beta-lactamase/transpeptidase-like"/>
    <property type="match status" value="1"/>
</dbReference>
<dbReference type="Proteomes" id="UP001139293">
    <property type="component" value="Unassembled WGS sequence"/>
</dbReference>
<dbReference type="AlphaFoldDB" id="A0A9X2CHZ7"/>
<sequence length="506" mass="56504">MKIVLPIIASFLFAGTSIAGNDFSAIDKYVNAVKKEVGLPSGTAVAIVKEGKIVYEGYFGYSNINSKKKVNDKTAFYLASITKPIFALSMLLMEENGDIKDNTSMAEMFPALEFPYIHEDKIQVKHLVSHTHALANIPLVDTLAFTGQHNKLQRQKLTSASKNNPANQLGHYQYGNEGYNILSVWVEDKFKQDWQQTLEQLVYQPLSMNHTSSYVSDAGIKGFDVARPYHLYAANPNEVMHFEKSDSTLQAAGGTFSSARDMAKFLIAQLNEGQVDGKQVFPAKVIEKSHHKLATNDLKYRDFVRKGYAWGWYIGPYKGEKTYHHFGGIAGSHTHASFMLEHNIGLVVLNNEETVAGSLTAGIADIVYSILLGKGDVNKITDSRIKAMKERWLEIQADIKETNETHEKRNASRTMVLTREKSEYAGVFHNPLWGNLEVELLENNDLKFSLGELNAVATAAKRKDELRIQFPIGSGRIAAYKIVEDKVVSIDIYGINPLAVETFTRL</sequence>
<dbReference type="InterPro" id="IPR001466">
    <property type="entry name" value="Beta-lactam-related"/>
</dbReference>
<comment type="caution">
    <text evidence="3">The sequence shown here is derived from an EMBL/GenBank/DDBJ whole genome shotgun (WGS) entry which is preliminary data.</text>
</comment>
<reference evidence="3" key="1">
    <citation type="submission" date="2022-01" db="EMBL/GenBank/DDBJ databases">
        <title>Whole genome-based taxonomy of the Shewanellaceae.</title>
        <authorList>
            <person name="Martin-Rodriguez A.J."/>
        </authorList>
    </citation>
    <scope>NUCLEOTIDE SEQUENCE</scope>
    <source>
        <strain evidence="3">KCTC 23973</strain>
    </source>
</reference>
<evidence type="ECO:0000313" key="3">
    <source>
        <dbReference type="EMBL" id="MCL1139055.1"/>
    </source>
</evidence>
<evidence type="ECO:0000256" key="1">
    <source>
        <dbReference type="SAM" id="SignalP"/>
    </source>
</evidence>
<keyword evidence="4" id="KW-1185">Reference proteome</keyword>
<dbReference type="InterPro" id="IPR050491">
    <property type="entry name" value="AmpC-like"/>
</dbReference>
<keyword evidence="1" id="KW-0732">Signal</keyword>
<name>A0A9X2CHZ7_9GAMM</name>
<dbReference type="PANTHER" id="PTHR46825:SF15">
    <property type="entry name" value="BETA-LACTAMASE-RELATED DOMAIN-CONTAINING PROTEIN"/>
    <property type="match status" value="1"/>
</dbReference>
<accession>A0A9X2CHZ7</accession>
<proteinExistence type="predicted"/>
<dbReference type="InterPro" id="IPR012338">
    <property type="entry name" value="Beta-lactam/transpept-like"/>
</dbReference>
<protein>
    <submittedName>
        <fullName evidence="3">Beta-lactamase family protein</fullName>
    </submittedName>
</protein>
<dbReference type="PANTHER" id="PTHR46825">
    <property type="entry name" value="D-ALANYL-D-ALANINE-CARBOXYPEPTIDASE/ENDOPEPTIDASE AMPH"/>
    <property type="match status" value="1"/>
</dbReference>
<dbReference type="Pfam" id="PF00144">
    <property type="entry name" value="Beta-lactamase"/>
    <property type="match status" value="1"/>
</dbReference>
<feature type="signal peptide" evidence="1">
    <location>
        <begin position="1"/>
        <end position="19"/>
    </location>
</feature>
<dbReference type="Gene3D" id="3.40.710.10">
    <property type="entry name" value="DD-peptidase/beta-lactamase superfamily"/>
    <property type="match status" value="1"/>
</dbReference>
<feature type="domain" description="Beta-lactamase-related" evidence="2">
    <location>
        <begin position="42"/>
        <end position="354"/>
    </location>
</feature>
<evidence type="ECO:0000259" key="2">
    <source>
        <dbReference type="Pfam" id="PF00144"/>
    </source>
</evidence>
<feature type="chain" id="PRO_5040801047" evidence="1">
    <location>
        <begin position="20"/>
        <end position="506"/>
    </location>
</feature>
<dbReference type="EMBL" id="JAKILB010000006">
    <property type="protein sequence ID" value="MCL1139055.1"/>
    <property type="molecule type" value="Genomic_DNA"/>
</dbReference>
<dbReference type="RefSeq" id="WP_248950218.1">
    <property type="nucleotide sequence ID" value="NZ_JAKILB010000006.1"/>
</dbReference>